<evidence type="ECO:0000256" key="1">
    <source>
        <dbReference type="PIRNR" id="PIRNR026508"/>
    </source>
</evidence>
<name>A0A1S8LM99_9CLOT</name>
<dbReference type="PANTHER" id="PTHR38432:SF2">
    <property type="entry name" value="TELLURITE RESISTANCE PROTEIN"/>
    <property type="match status" value="1"/>
</dbReference>
<dbReference type="AlphaFoldDB" id="A0A1S8LM99"/>
<comment type="similarity">
    <text evidence="1">Belongs to the TelA family.</text>
</comment>
<organism evidence="2 3">
    <name type="scientific">Clostridium felsineum</name>
    <dbReference type="NCBI Taxonomy" id="36839"/>
    <lineage>
        <taxon>Bacteria</taxon>
        <taxon>Bacillati</taxon>
        <taxon>Bacillota</taxon>
        <taxon>Clostridia</taxon>
        <taxon>Eubacteriales</taxon>
        <taxon>Clostridiaceae</taxon>
        <taxon>Clostridium</taxon>
    </lineage>
</organism>
<reference evidence="2 3" key="1">
    <citation type="submission" date="2022-04" db="EMBL/GenBank/DDBJ databases">
        <title>Genome sequence of C. roseum typestrain.</title>
        <authorList>
            <person name="Poehlein A."/>
            <person name="Schoch T."/>
            <person name="Duerre P."/>
            <person name="Daniel R."/>
        </authorList>
    </citation>
    <scope>NUCLEOTIDE SEQUENCE [LARGE SCALE GENOMIC DNA]</scope>
    <source>
        <strain evidence="2 3">DSM 7320</strain>
    </source>
</reference>
<dbReference type="PANTHER" id="PTHR38432">
    <property type="entry name" value="TELA-LIKE PROTEIN SAOUHSC_01408"/>
    <property type="match status" value="1"/>
</dbReference>
<sequence>MRFNFDGENKSVINTSNEINSIPENTDKEIEDKIKRINEELKNSPEVIEISKSLNVSDMNSIMNFGSAPAEEISQFSDKILKTMKLESVENSSALLKELTTVMNKFDKEELEEKPQGFLSKIFNSGKKTIQGILSKYQTFGSEIDRIYSSISSYKSEIQKTNKMLEEMFAENFNYYVELEKYSAACELTITEIESEDLPYWRNKSQNGSNEDLLKLQEVEYSLEMLKQRRYDLEMAKMVSLQTAPQIRTIQKGNYKLIGKIHSAFIITIPIFKNGLIQAVTLKRQKLVAKSMEALDNATNELLIKNANNIKNQSVDIAKITGSPSIKIETLEETWKIIMDGINETEKIEEENKRLREEGLNKLGQLKIEYMKKIK</sequence>
<dbReference type="Pfam" id="PF05816">
    <property type="entry name" value="TelA"/>
    <property type="match status" value="1"/>
</dbReference>
<evidence type="ECO:0000313" key="2">
    <source>
        <dbReference type="EMBL" id="URZ10246.1"/>
    </source>
</evidence>
<dbReference type="PIRSF" id="PIRSF026508">
    <property type="entry name" value="TelA"/>
    <property type="match status" value="1"/>
</dbReference>
<evidence type="ECO:0000313" key="3">
    <source>
        <dbReference type="Proteomes" id="UP000190951"/>
    </source>
</evidence>
<accession>A0A1S8LM99</accession>
<dbReference type="RefSeq" id="WP_077835226.1">
    <property type="nucleotide sequence ID" value="NZ_CP096983.1"/>
</dbReference>
<keyword evidence="3" id="KW-1185">Reference proteome</keyword>
<protein>
    <submittedName>
        <fullName evidence="2">TelA-like protein</fullName>
    </submittedName>
</protein>
<gene>
    <name evidence="2" type="ORF">CROST_009540</name>
</gene>
<dbReference type="InterPro" id="IPR008863">
    <property type="entry name" value="Toxic_anion-R_TelA"/>
</dbReference>
<dbReference type="STRING" id="84029.CROST_04270"/>
<proteinExistence type="inferred from homology"/>
<dbReference type="Proteomes" id="UP000190951">
    <property type="component" value="Chromosome"/>
</dbReference>
<dbReference type="KEGG" id="crw:CROST_009540"/>
<dbReference type="EMBL" id="CP096983">
    <property type="protein sequence ID" value="URZ10246.1"/>
    <property type="molecule type" value="Genomic_DNA"/>
</dbReference>